<comment type="caution">
    <text evidence="6">The sequence shown here is derived from an EMBL/GenBank/DDBJ whole genome shotgun (WGS) entry which is preliminary data.</text>
</comment>
<evidence type="ECO:0000256" key="2">
    <source>
        <dbReference type="ARBA" id="ARBA00022553"/>
    </source>
</evidence>
<reference evidence="7" key="1">
    <citation type="submission" date="2023-07" db="EMBL/GenBank/DDBJ databases">
        <title>Whole genome shotgun sequence of Streptomyces achromogenes subsp. rubradiris NBRC 14000.</title>
        <authorList>
            <person name="Komaki H."/>
            <person name="Tamura T."/>
        </authorList>
    </citation>
    <scope>NUCLEOTIDE SEQUENCE [LARGE SCALE GENOMIC DNA]</scope>
    <source>
        <strain evidence="7">NBRC 14000</strain>
    </source>
</reference>
<dbReference type="InterPro" id="IPR018201">
    <property type="entry name" value="Ketoacyl_synth_AS"/>
</dbReference>
<accession>A0ABQ3R7Z0</accession>
<feature type="region of interest" description="Disordered" evidence="4">
    <location>
        <begin position="1"/>
        <end position="30"/>
    </location>
</feature>
<dbReference type="SMART" id="SM00825">
    <property type="entry name" value="PKS_KS"/>
    <property type="match status" value="1"/>
</dbReference>
<evidence type="ECO:0000256" key="4">
    <source>
        <dbReference type="SAM" id="MobiDB-lite"/>
    </source>
</evidence>
<dbReference type="PROSITE" id="PS52004">
    <property type="entry name" value="KS3_2"/>
    <property type="match status" value="1"/>
</dbReference>
<evidence type="ECO:0000259" key="5">
    <source>
        <dbReference type="PROSITE" id="PS52004"/>
    </source>
</evidence>
<evidence type="ECO:0000256" key="1">
    <source>
        <dbReference type="ARBA" id="ARBA00022450"/>
    </source>
</evidence>
<organism evidence="6 7">
    <name type="scientific">Streptomyces rubradiris</name>
    <name type="common">Streptomyces achromogenes subsp. rubradiris</name>
    <dbReference type="NCBI Taxonomy" id="285531"/>
    <lineage>
        <taxon>Bacteria</taxon>
        <taxon>Bacillati</taxon>
        <taxon>Actinomycetota</taxon>
        <taxon>Actinomycetes</taxon>
        <taxon>Kitasatosporales</taxon>
        <taxon>Streptomycetaceae</taxon>
        <taxon>Streptomyces</taxon>
    </lineage>
</organism>
<name>A0ABQ3R7Z0_STRRR</name>
<keyword evidence="1" id="KW-0596">Phosphopantetheine</keyword>
<dbReference type="InterPro" id="IPR020841">
    <property type="entry name" value="PKS_Beta-ketoAc_synthase_dom"/>
</dbReference>
<evidence type="ECO:0000313" key="6">
    <source>
        <dbReference type="EMBL" id="GHI51970.1"/>
    </source>
</evidence>
<dbReference type="EMBL" id="BNEA01000003">
    <property type="protein sequence ID" value="GHI51970.1"/>
    <property type="molecule type" value="Genomic_DNA"/>
</dbReference>
<keyword evidence="7" id="KW-1185">Reference proteome</keyword>
<dbReference type="InterPro" id="IPR014030">
    <property type="entry name" value="Ketoacyl_synth_N"/>
</dbReference>
<dbReference type="Pfam" id="PF00109">
    <property type="entry name" value="ketoacyl-synt"/>
    <property type="match status" value="1"/>
</dbReference>
<dbReference type="Proteomes" id="UP000646738">
    <property type="component" value="Unassembled WGS sequence"/>
</dbReference>
<evidence type="ECO:0000313" key="7">
    <source>
        <dbReference type="Proteomes" id="UP000646738"/>
    </source>
</evidence>
<dbReference type="InterPro" id="IPR050091">
    <property type="entry name" value="PKS_NRPS_Biosynth_Enz"/>
</dbReference>
<dbReference type="PANTHER" id="PTHR43775:SF37">
    <property type="entry name" value="SI:DKEY-61P9.11"/>
    <property type="match status" value="1"/>
</dbReference>
<dbReference type="Gene3D" id="3.40.47.10">
    <property type="match status" value="1"/>
</dbReference>
<dbReference type="PANTHER" id="PTHR43775">
    <property type="entry name" value="FATTY ACID SYNTHASE"/>
    <property type="match status" value="1"/>
</dbReference>
<sequence length="170" mass="18772">MATSPPTGGPRGVLRRGGRQAGQSTPGRRVPRHIDLFDHDFFGISRREALAMDPAQRLSLQVCWERWRTRASALGLAGSRTVCSWCRLLGLHHRAAAPPRGRQRLHQLRRRPSFVPARIAYLLDLRGPNLTIDSACSASLLAVHQACQSLRLGECDMALAGGVNVVRHRC</sequence>
<proteinExistence type="predicted"/>
<protein>
    <recommendedName>
        <fullName evidence="5">Ketosynthase family 3 (KS3) domain-containing protein</fullName>
    </recommendedName>
</protein>
<dbReference type="SUPFAM" id="SSF53901">
    <property type="entry name" value="Thiolase-like"/>
    <property type="match status" value="1"/>
</dbReference>
<keyword evidence="3" id="KW-0808">Transferase</keyword>
<dbReference type="InterPro" id="IPR016039">
    <property type="entry name" value="Thiolase-like"/>
</dbReference>
<gene>
    <name evidence="6" type="ORF">Srubr_18160</name>
</gene>
<dbReference type="PROSITE" id="PS00606">
    <property type="entry name" value="KS3_1"/>
    <property type="match status" value="1"/>
</dbReference>
<feature type="domain" description="Ketosynthase family 3 (KS3)" evidence="5">
    <location>
        <begin position="1"/>
        <end position="170"/>
    </location>
</feature>
<keyword evidence="2" id="KW-0597">Phosphoprotein</keyword>
<evidence type="ECO:0000256" key="3">
    <source>
        <dbReference type="ARBA" id="ARBA00022679"/>
    </source>
</evidence>